<accession>A0A1E5W4R5</accession>
<organism evidence="2 3">
    <name type="scientific">Dichanthelium oligosanthes</name>
    <dbReference type="NCBI Taxonomy" id="888268"/>
    <lineage>
        <taxon>Eukaryota</taxon>
        <taxon>Viridiplantae</taxon>
        <taxon>Streptophyta</taxon>
        <taxon>Embryophyta</taxon>
        <taxon>Tracheophyta</taxon>
        <taxon>Spermatophyta</taxon>
        <taxon>Magnoliopsida</taxon>
        <taxon>Liliopsida</taxon>
        <taxon>Poales</taxon>
        <taxon>Poaceae</taxon>
        <taxon>PACMAD clade</taxon>
        <taxon>Panicoideae</taxon>
        <taxon>Panicodae</taxon>
        <taxon>Paniceae</taxon>
        <taxon>Dichantheliinae</taxon>
        <taxon>Dichanthelium</taxon>
    </lineage>
</organism>
<evidence type="ECO:0000256" key="1">
    <source>
        <dbReference type="SAM" id="MobiDB-lite"/>
    </source>
</evidence>
<proteinExistence type="predicted"/>
<feature type="region of interest" description="Disordered" evidence="1">
    <location>
        <begin position="221"/>
        <end position="240"/>
    </location>
</feature>
<evidence type="ECO:0000313" key="3">
    <source>
        <dbReference type="Proteomes" id="UP000095767"/>
    </source>
</evidence>
<dbReference type="EMBL" id="LWDX02021283">
    <property type="protein sequence ID" value="OEL32409.1"/>
    <property type="molecule type" value="Genomic_DNA"/>
</dbReference>
<keyword evidence="3" id="KW-1185">Reference proteome</keyword>
<dbReference type="OrthoDB" id="10627473at2759"/>
<feature type="compositionally biased region" description="Acidic residues" evidence="1">
    <location>
        <begin position="225"/>
        <end position="240"/>
    </location>
</feature>
<comment type="caution">
    <text evidence="2">The sequence shown here is derived from an EMBL/GenBank/DDBJ whole genome shotgun (WGS) entry which is preliminary data.</text>
</comment>
<dbReference type="AlphaFoldDB" id="A0A1E5W4R5"/>
<gene>
    <name evidence="2" type="ORF">BAE44_0006572</name>
</gene>
<reference evidence="2 3" key="1">
    <citation type="submission" date="2016-09" db="EMBL/GenBank/DDBJ databases">
        <title>The draft genome of Dichanthelium oligosanthes: A C3 panicoid grass species.</title>
        <authorList>
            <person name="Studer A.J."/>
            <person name="Schnable J.C."/>
            <person name="Brutnell T.P."/>
        </authorList>
    </citation>
    <scope>NUCLEOTIDE SEQUENCE [LARGE SCALE GENOMIC DNA]</scope>
    <source>
        <strain evidence="3">cv. Kellogg 1175</strain>
        <tissue evidence="2">Leaf</tissue>
    </source>
</reference>
<name>A0A1E5W4R5_9POAL</name>
<protein>
    <submittedName>
        <fullName evidence="2">Uncharacterized protein</fullName>
    </submittedName>
</protein>
<sequence length="275" mass="29881">MALITYNSIDIAFKEGATFIFGSWVCTADGMGGFSSYLADSASTLPHTANSPNVLHDLVDKLSNLDIADQSRPRHATRNPSRSLDHRKPICLESILDSATLRQARDQCGFWVCLRGEDQGDVVQEGIDFAQDSEVGGGDDFLFVSDSEDFSEDIDDGIFVPDSENPGAACAPFTAAPQSVGSFITNTKQEQMDGIEEQRVVAVDEQLVGVKSVAWQDITGHAQPPEEEADVDDPEPQELEDDGINEFCEVRDSMLMTFVPYSSRMVATSSTGLVL</sequence>
<evidence type="ECO:0000313" key="2">
    <source>
        <dbReference type="EMBL" id="OEL32409.1"/>
    </source>
</evidence>
<dbReference type="Proteomes" id="UP000095767">
    <property type="component" value="Unassembled WGS sequence"/>
</dbReference>